<feature type="transmembrane region" description="Helical" evidence="1">
    <location>
        <begin position="200"/>
        <end position="222"/>
    </location>
</feature>
<dbReference type="EMBL" id="DS547104">
    <property type="protein sequence ID" value="EDR07358.1"/>
    <property type="molecule type" value="Genomic_DNA"/>
</dbReference>
<protein>
    <submittedName>
        <fullName evidence="3">Predicted protein</fullName>
    </submittedName>
</protein>
<feature type="transmembrane region" description="Helical" evidence="1">
    <location>
        <begin position="228"/>
        <end position="247"/>
    </location>
</feature>
<keyword evidence="4" id="KW-1185">Reference proteome</keyword>
<sequence length="293" mass="33166">MVFRRSAVPETASAAALVVYDYLLNFGREVTLIWLSPWTYTKVLYLVVRYLPFLAFVIFIRIQLYLGVTVASCVWMYPVVVWATTVSTFTAEVVMMIRTWAVWGRDKRVAAFFLTLCCLYIGLATAGNVKFNRSVVFAEPPYPGYRGCLVVEASKSLTNDYSMLVVMEFFVCVLTAWSAVRSSKTGTTNRLSAIIHRDGILFYLYLLVGSVANVIFFTAPVIPLELHAAFVPICLALYTNLTSRVVLNIREVAREGRNKSAMETQLHDYRDDEGVQEPTVIPLSLRSRQKEFQ</sequence>
<dbReference type="InParanoid" id="B0DCU8"/>
<reference evidence="3 4" key="1">
    <citation type="journal article" date="2008" name="Nature">
        <title>The genome of Laccaria bicolor provides insights into mycorrhizal symbiosis.</title>
        <authorList>
            <person name="Martin F."/>
            <person name="Aerts A."/>
            <person name="Ahren D."/>
            <person name="Brun A."/>
            <person name="Danchin E.G.J."/>
            <person name="Duchaussoy F."/>
            <person name="Gibon J."/>
            <person name="Kohler A."/>
            <person name="Lindquist E."/>
            <person name="Pereda V."/>
            <person name="Salamov A."/>
            <person name="Shapiro H.J."/>
            <person name="Wuyts J."/>
            <person name="Blaudez D."/>
            <person name="Buee M."/>
            <person name="Brokstein P."/>
            <person name="Canbaeck B."/>
            <person name="Cohen D."/>
            <person name="Courty P.E."/>
            <person name="Coutinho P.M."/>
            <person name="Delaruelle C."/>
            <person name="Detter J.C."/>
            <person name="Deveau A."/>
            <person name="DiFazio S."/>
            <person name="Duplessis S."/>
            <person name="Fraissinet-Tachet L."/>
            <person name="Lucic E."/>
            <person name="Frey-Klett P."/>
            <person name="Fourrey C."/>
            <person name="Feussner I."/>
            <person name="Gay G."/>
            <person name="Grimwood J."/>
            <person name="Hoegger P.J."/>
            <person name="Jain P."/>
            <person name="Kilaru S."/>
            <person name="Labbe J."/>
            <person name="Lin Y.C."/>
            <person name="Legue V."/>
            <person name="Le Tacon F."/>
            <person name="Marmeisse R."/>
            <person name="Melayah D."/>
            <person name="Montanini B."/>
            <person name="Muratet M."/>
            <person name="Nehls U."/>
            <person name="Niculita-Hirzel H."/>
            <person name="Oudot-Le Secq M.P."/>
            <person name="Peter M."/>
            <person name="Quesneville H."/>
            <person name="Rajashekar B."/>
            <person name="Reich M."/>
            <person name="Rouhier N."/>
            <person name="Schmutz J."/>
            <person name="Yin T."/>
            <person name="Chalot M."/>
            <person name="Henrissat B."/>
            <person name="Kuees U."/>
            <person name="Lucas S."/>
            <person name="Van de Peer Y."/>
            <person name="Podila G.K."/>
            <person name="Polle A."/>
            <person name="Pukkila P.J."/>
            <person name="Richardson P.M."/>
            <person name="Rouze P."/>
            <person name="Sanders I.R."/>
            <person name="Stajich J.E."/>
            <person name="Tunlid A."/>
            <person name="Tuskan G."/>
            <person name="Grigoriev I.V."/>
        </authorList>
    </citation>
    <scope>NUCLEOTIDE SEQUENCE [LARGE SCALE GENOMIC DNA]</scope>
    <source>
        <strain evidence="4">S238N-H82 / ATCC MYA-4686</strain>
    </source>
</reference>
<feature type="transmembrane region" description="Helical" evidence="1">
    <location>
        <begin position="161"/>
        <end position="180"/>
    </location>
</feature>
<evidence type="ECO:0000259" key="2">
    <source>
        <dbReference type="Pfam" id="PF20151"/>
    </source>
</evidence>
<feature type="domain" description="DUF6533" evidence="2">
    <location>
        <begin position="12"/>
        <end position="54"/>
    </location>
</feature>
<gene>
    <name evidence="3" type="ORF">LACBIDRAFT_298434</name>
</gene>
<dbReference type="GeneID" id="6077606"/>
<dbReference type="OrthoDB" id="2675435at2759"/>
<name>B0DCU8_LACBS</name>
<dbReference type="Pfam" id="PF20151">
    <property type="entry name" value="DUF6533"/>
    <property type="match status" value="1"/>
</dbReference>
<evidence type="ECO:0000256" key="1">
    <source>
        <dbReference type="SAM" id="Phobius"/>
    </source>
</evidence>
<dbReference type="HOGENOM" id="CLU_035509_11_3_1"/>
<dbReference type="Proteomes" id="UP000001194">
    <property type="component" value="Unassembled WGS sequence"/>
</dbReference>
<dbReference type="KEGG" id="lbc:LACBIDRAFT_298434"/>
<feature type="transmembrane region" description="Helical" evidence="1">
    <location>
        <begin position="109"/>
        <end position="127"/>
    </location>
</feature>
<feature type="transmembrane region" description="Helical" evidence="1">
    <location>
        <begin position="43"/>
        <end position="62"/>
    </location>
</feature>
<keyword evidence="1" id="KW-0472">Membrane</keyword>
<dbReference type="AlphaFoldDB" id="B0DCU8"/>
<proteinExistence type="predicted"/>
<dbReference type="InterPro" id="IPR045340">
    <property type="entry name" value="DUF6533"/>
</dbReference>
<organism evidence="4">
    <name type="scientific">Laccaria bicolor (strain S238N-H82 / ATCC MYA-4686)</name>
    <name type="common">Bicoloured deceiver</name>
    <name type="synonym">Laccaria laccata var. bicolor</name>
    <dbReference type="NCBI Taxonomy" id="486041"/>
    <lineage>
        <taxon>Eukaryota</taxon>
        <taxon>Fungi</taxon>
        <taxon>Dikarya</taxon>
        <taxon>Basidiomycota</taxon>
        <taxon>Agaricomycotina</taxon>
        <taxon>Agaricomycetes</taxon>
        <taxon>Agaricomycetidae</taxon>
        <taxon>Agaricales</taxon>
        <taxon>Agaricineae</taxon>
        <taxon>Hydnangiaceae</taxon>
        <taxon>Laccaria</taxon>
    </lineage>
</organism>
<evidence type="ECO:0000313" key="4">
    <source>
        <dbReference type="Proteomes" id="UP000001194"/>
    </source>
</evidence>
<evidence type="ECO:0000313" key="3">
    <source>
        <dbReference type="EMBL" id="EDR07358.1"/>
    </source>
</evidence>
<feature type="transmembrane region" description="Helical" evidence="1">
    <location>
        <begin position="74"/>
        <end position="97"/>
    </location>
</feature>
<accession>B0DCU8</accession>
<keyword evidence="1" id="KW-0812">Transmembrane</keyword>
<keyword evidence="1" id="KW-1133">Transmembrane helix</keyword>
<dbReference type="RefSeq" id="XP_001881750.1">
    <property type="nucleotide sequence ID" value="XM_001881715.1"/>
</dbReference>